<keyword evidence="2" id="KW-1185">Reference proteome</keyword>
<name>A0ABU1MF34_9HYPH</name>
<sequence>MNKYLKAALIISAFAFLLGFTFWPHTSGGDQQDAHIKFYFNNKDL</sequence>
<evidence type="ECO:0000313" key="2">
    <source>
        <dbReference type="Proteomes" id="UP001184614"/>
    </source>
</evidence>
<comment type="caution">
    <text evidence="1">The sequence shown here is derived from an EMBL/GenBank/DDBJ whole genome shotgun (WGS) entry which is preliminary data.</text>
</comment>
<evidence type="ECO:0000313" key="1">
    <source>
        <dbReference type="EMBL" id="MDR6434642.1"/>
    </source>
</evidence>
<dbReference type="Proteomes" id="UP001184614">
    <property type="component" value="Unassembled WGS sequence"/>
</dbReference>
<accession>A0ABU1MF34</accession>
<proteinExistence type="predicted"/>
<protein>
    <submittedName>
        <fullName evidence="1">Uncharacterized protein</fullName>
    </submittedName>
</protein>
<reference evidence="1 2" key="1">
    <citation type="submission" date="2023-07" db="EMBL/GenBank/DDBJ databases">
        <title>Sorghum-associated microbial communities from plants grown in Nebraska, USA.</title>
        <authorList>
            <person name="Schachtman D."/>
        </authorList>
    </citation>
    <scope>NUCLEOTIDE SEQUENCE [LARGE SCALE GENOMIC DNA]</scope>
    <source>
        <strain evidence="1 2">DS1730</strain>
    </source>
</reference>
<organism evidence="1 2">
    <name type="scientific">Brucella pseudogrignonensis</name>
    <dbReference type="NCBI Taxonomy" id="419475"/>
    <lineage>
        <taxon>Bacteria</taxon>
        <taxon>Pseudomonadati</taxon>
        <taxon>Pseudomonadota</taxon>
        <taxon>Alphaproteobacteria</taxon>
        <taxon>Hyphomicrobiales</taxon>
        <taxon>Brucellaceae</taxon>
        <taxon>Brucella/Ochrobactrum group</taxon>
        <taxon>Brucella</taxon>
    </lineage>
</organism>
<gene>
    <name evidence="1" type="ORF">J2782_004395</name>
</gene>
<dbReference type="EMBL" id="JAVDQT010000013">
    <property type="protein sequence ID" value="MDR6434642.1"/>
    <property type="molecule type" value="Genomic_DNA"/>
</dbReference>